<dbReference type="InterPro" id="IPR036968">
    <property type="entry name" value="Enolpyruvate_Tfrase_sf"/>
</dbReference>
<comment type="subunit">
    <text evidence="7">Monomer.</text>
</comment>
<feature type="binding site" evidence="7">
    <location>
        <position position="98"/>
    </location>
    <ligand>
        <name>phosphoenolpyruvate</name>
        <dbReference type="ChEBI" id="CHEBI:58702"/>
    </ligand>
</feature>
<dbReference type="AlphaFoldDB" id="A0A507ZTI8"/>
<dbReference type="Pfam" id="PF00275">
    <property type="entry name" value="EPSP_synthase"/>
    <property type="match status" value="1"/>
</dbReference>
<keyword evidence="5 7" id="KW-0057">Aromatic amino acid biosynthesis</keyword>
<proteinExistence type="inferred from homology"/>
<dbReference type="GO" id="GO:0009073">
    <property type="term" value="P:aromatic amino acid family biosynthetic process"/>
    <property type="evidence" value="ECO:0007669"/>
    <property type="project" value="UniProtKB-KW"/>
</dbReference>
<comment type="catalytic activity">
    <reaction evidence="6">
        <text>3-phosphoshikimate + phosphoenolpyruvate = 5-O-(1-carboxyvinyl)-3-phosphoshikimate + phosphate</text>
        <dbReference type="Rhea" id="RHEA:21256"/>
        <dbReference type="ChEBI" id="CHEBI:43474"/>
        <dbReference type="ChEBI" id="CHEBI:57701"/>
        <dbReference type="ChEBI" id="CHEBI:58702"/>
        <dbReference type="ChEBI" id="CHEBI:145989"/>
        <dbReference type="EC" id="2.5.1.19"/>
    </reaction>
    <physiologicalReaction direction="left-to-right" evidence="6">
        <dbReference type="Rhea" id="RHEA:21257"/>
    </physiologicalReaction>
</comment>
<dbReference type="SUPFAM" id="SSF55205">
    <property type="entry name" value="EPT/RTPC-like"/>
    <property type="match status" value="1"/>
</dbReference>
<dbReference type="Proteomes" id="UP000317169">
    <property type="component" value="Unassembled WGS sequence"/>
</dbReference>
<dbReference type="GO" id="GO:0008652">
    <property type="term" value="P:amino acid biosynthetic process"/>
    <property type="evidence" value="ECO:0007669"/>
    <property type="project" value="UniProtKB-KW"/>
</dbReference>
<sequence>MTRQLSALQSQNELEWQISGSKSESNRLLILQAFYPQIKIANLSNSNDTQVLKKALQNSSNIADVGHAGTAMRFLAAYFASQATAEVFLTGSQRMQERPIKILVEALRNLGAKIEYAKQEGFPPLVIKPAALTKSKVSLPANISSQYISALLLIAPRQKNGLQIGLTQTVTSLPYIEMTLNLLQQLGAKINFQNNTISVDYLKEPIKNNFQVEPDWSSASYFYSLAALSKTANISLPGFLKNSLQGDMQVAEIYKQLGVKTSFTETGIRLKKQAANNYPKNLELDLSNTPDLAQTIAVSCLGLNISCNLKGLHTLKIKETDRLQALKTELEKFGAKVNITSDSLQLLPAEKLVENVQVETYQDHRMAMAFAPLAVKTSIYIQNPEVVKKSFPDFWKALAAAGIR</sequence>
<comment type="caution">
    <text evidence="7">Lacks conserved residue(s) required for the propagation of feature annotation.</text>
</comment>
<comment type="pathway">
    <text evidence="1 7">Metabolic intermediate biosynthesis; chorismate biosynthesis; chorismate from D-erythrose 4-phosphate and phosphoenolpyruvate: step 6/7.</text>
</comment>
<keyword evidence="3 7" id="KW-0028">Amino-acid biosynthesis</keyword>
<dbReference type="GO" id="GO:0003866">
    <property type="term" value="F:3-phosphoshikimate 1-carboxyvinyltransferase activity"/>
    <property type="evidence" value="ECO:0007669"/>
    <property type="project" value="UniProtKB-UniRule"/>
</dbReference>
<evidence type="ECO:0000256" key="1">
    <source>
        <dbReference type="ARBA" id="ARBA00004811"/>
    </source>
</evidence>
<feature type="binding site" evidence="7">
    <location>
        <position position="291"/>
    </location>
    <ligand>
        <name>3-phosphoshikimate</name>
        <dbReference type="ChEBI" id="CHEBI:145989"/>
    </ligand>
</feature>
<feature type="domain" description="Enolpyruvate transferase" evidence="8">
    <location>
        <begin position="59"/>
        <end position="398"/>
    </location>
</feature>
<feature type="binding site" evidence="7">
    <location>
        <position position="22"/>
    </location>
    <ligand>
        <name>phosphoenolpyruvate</name>
        <dbReference type="ChEBI" id="CHEBI:58702"/>
    </ligand>
</feature>
<evidence type="ECO:0000313" key="10">
    <source>
        <dbReference type="Proteomes" id="UP000317169"/>
    </source>
</evidence>
<evidence type="ECO:0000256" key="4">
    <source>
        <dbReference type="ARBA" id="ARBA00022679"/>
    </source>
</evidence>
<feature type="binding site" evidence="7">
    <location>
        <position position="22"/>
    </location>
    <ligand>
        <name>3-phosphoshikimate</name>
        <dbReference type="ChEBI" id="CHEBI:145989"/>
    </ligand>
</feature>
<feature type="active site" description="Proton acceptor" evidence="7">
    <location>
        <position position="291"/>
    </location>
</feature>
<keyword evidence="10" id="KW-1185">Reference proteome</keyword>
<dbReference type="EMBL" id="VIAR01000003">
    <property type="protein sequence ID" value="TQD39833.1"/>
    <property type="molecule type" value="Genomic_DNA"/>
</dbReference>
<keyword evidence="7" id="KW-0963">Cytoplasm</keyword>
<dbReference type="PIRSF" id="PIRSF000505">
    <property type="entry name" value="EPSPS"/>
    <property type="match status" value="1"/>
</dbReference>
<feature type="binding site" evidence="7">
    <location>
        <position position="145"/>
    </location>
    <ligand>
        <name>3-phosphoshikimate</name>
        <dbReference type="ChEBI" id="CHEBI:145989"/>
    </ligand>
</feature>
<organism evidence="9 10">
    <name type="scientific">Haloflavibacter putidus</name>
    <dbReference type="NCBI Taxonomy" id="2576776"/>
    <lineage>
        <taxon>Bacteria</taxon>
        <taxon>Pseudomonadati</taxon>
        <taxon>Bacteroidota</taxon>
        <taxon>Flavobacteriia</taxon>
        <taxon>Flavobacteriales</taxon>
        <taxon>Flavobacteriaceae</taxon>
        <taxon>Haloflavibacter</taxon>
    </lineage>
</organism>
<dbReference type="PROSITE" id="PS00885">
    <property type="entry name" value="EPSP_SYNTHASE_2"/>
    <property type="match status" value="1"/>
</dbReference>
<dbReference type="GO" id="GO:0009423">
    <property type="term" value="P:chorismate biosynthetic process"/>
    <property type="evidence" value="ECO:0007669"/>
    <property type="project" value="UniProtKB-UniRule"/>
</dbReference>
<dbReference type="InterPro" id="IPR023193">
    <property type="entry name" value="EPSP_synthase_CS"/>
</dbReference>
<feature type="binding site" evidence="7">
    <location>
        <position position="365"/>
    </location>
    <ligand>
        <name>phosphoenolpyruvate</name>
        <dbReference type="ChEBI" id="CHEBI:58702"/>
    </ligand>
</feature>
<name>A0A507ZTI8_9FLAO</name>
<dbReference type="EC" id="2.5.1.19" evidence="7"/>
<gene>
    <name evidence="7 9" type="primary">aroA</name>
    <name evidence="9" type="ORF">FKR84_04900</name>
</gene>
<feature type="binding site" evidence="7">
    <location>
        <position position="322"/>
    </location>
    <ligand>
        <name>phosphoenolpyruvate</name>
        <dbReference type="ChEBI" id="CHEBI:58702"/>
    </ligand>
</feature>
<dbReference type="InterPro" id="IPR013792">
    <property type="entry name" value="RNA3'P_cycl/enolpyr_Trfase_a/b"/>
</dbReference>
<evidence type="ECO:0000256" key="6">
    <source>
        <dbReference type="ARBA" id="ARBA00044633"/>
    </source>
</evidence>
<feature type="binding site" evidence="7">
    <location>
        <position position="27"/>
    </location>
    <ligand>
        <name>3-phosphoshikimate</name>
        <dbReference type="ChEBI" id="CHEBI:145989"/>
    </ligand>
</feature>
<dbReference type="InterPro" id="IPR006264">
    <property type="entry name" value="EPSP_synthase"/>
</dbReference>
<feature type="binding site" evidence="7">
    <location>
        <position position="172"/>
    </location>
    <ligand>
        <name>3-phosphoshikimate</name>
        <dbReference type="ChEBI" id="CHEBI:145989"/>
    </ligand>
</feature>
<comment type="caution">
    <text evidence="9">The sequence shown here is derived from an EMBL/GenBank/DDBJ whole genome shotgun (WGS) entry which is preliminary data.</text>
</comment>
<dbReference type="OrthoDB" id="9809920at2"/>
<dbReference type="HAMAP" id="MF_00210">
    <property type="entry name" value="EPSP_synth"/>
    <property type="match status" value="1"/>
</dbReference>
<protein>
    <recommendedName>
        <fullName evidence="7">3-phosphoshikimate 1-carboxyvinyltransferase</fullName>
        <ecNumber evidence="7">2.5.1.19</ecNumber>
    </recommendedName>
    <alternativeName>
        <fullName evidence="7">5-enolpyruvylshikimate-3-phosphate synthase</fullName>
        <shortName evidence="7">EPSP synthase</shortName>
        <shortName evidence="7">EPSPS</shortName>
    </alternativeName>
</protein>
<feature type="binding site" evidence="7">
    <location>
        <position position="146"/>
    </location>
    <ligand>
        <name>phosphoenolpyruvate</name>
        <dbReference type="ChEBI" id="CHEBI:58702"/>
    </ligand>
</feature>
<evidence type="ECO:0000256" key="2">
    <source>
        <dbReference type="ARBA" id="ARBA00009948"/>
    </source>
</evidence>
<feature type="binding site" evidence="7">
    <location>
        <position position="23"/>
    </location>
    <ligand>
        <name>3-phosphoshikimate</name>
        <dbReference type="ChEBI" id="CHEBI:145989"/>
    </ligand>
</feature>
<dbReference type="GO" id="GO:0005737">
    <property type="term" value="C:cytoplasm"/>
    <property type="evidence" value="ECO:0007669"/>
    <property type="project" value="UniProtKB-SubCell"/>
</dbReference>
<dbReference type="PANTHER" id="PTHR21090">
    <property type="entry name" value="AROM/DEHYDROQUINATE SYNTHASE"/>
    <property type="match status" value="1"/>
</dbReference>
<reference evidence="9 10" key="1">
    <citation type="submission" date="2019-06" db="EMBL/GenBank/DDBJ databases">
        <title>Flavibacter putida gen. nov., sp. nov., a novel marine bacterium of the family Flavobacteriaceae isolated from coastal seawater.</title>
        <authorList>
            <person name="Feng X."/>
        </authorList>
    </citation>
    <scope>NUCLEOTIDE SEQUENCE [LARGE SCALE GENOMIC DNA]</scope>
    <source>
        <strain evidence="9 10">PLHSN227</strain>
    </source>
</reference>
<accession>A0A507ZTI8</accession>
<feature type="binding site" evidence="7">
    <location>
        <position position="318"/>
    </location>
    <ligand>
        <name>3-phosphoshikimate</name>
        <dbReference type="ChEBI" id="CHEBI:145989"/>
    </ligand>
</feature>
<comment type="function">
    <text evidence="7">Catalyzes the transfer of the enolpyruvyl moiety of phosphoenolpyruvate (PEP) to the 5-hydroxyl of shikimate-3-phosphate (S3P) to produce enolpyruvyl shikimate-3-phosphate and inorganic phosphate.</text>
</comment>
<comment type="subcellular location">
    <subcellularLocation>
        <location evidence="7">Cytoplasm</location>
    </subcellularLocation>
</comment>
<feature type="binding site" evidence="7">
    <location>
        <position position="146"/>
    </location>
    <ligand>
        <name>3-phosphoshikimate</name>
        <dbReference type="ChEBI" id="CHEBI:145989"/>
    </ligand>
</feature>
<dbReference type="CDD" id="cd01556">
    <property type="entry name" value="EPSP_synthase"/>
    <property type="match status" value="1"/>
</dbReference>
<feature type="binding site" evidence="7">
    <location>
        <position position="389"/>
    </location>
    <ligand>
        <name>phosphoenolpyruvate</name>
        <dbReference type="ChEBI" id="CHEBI:58702"/>
    </ligand>
</feature>
<dbReference type="NCBIfam" id="TIGR01356">
    <property type="entry name" value="aroA"/>
    <property type="match status" value="1"/>
</dbReference>
<dbReference type="RefSeq" id="WP_141421159.1">
    <property type="nucleotide sequence ID" value="NZ_VIAR01000003.1"/>
</dbReference>
<dbReference type="Gene3D" id="3.65.10.10">
    <property type="entry name" value="Enolpyruvate transferase domain"/>
    <property type="match status" value="2"/>
</dbReference>
<dbReference type="InterPro" id="IPR001986">
    <property type="entry name" value="Enolpyruvate_Tfrase_dom"/>
</dbReference>
<feature type="binding site" evidence="7">
    <location>
        <position position="144"/>
    </location>
    <ligand>
        <name>3-phosphoshikimate</name>
        <dbReference type="ChEBI" id="CHEBI:145989"/>
    </ligand>
</feature>
<evidence type="ECO:0000313" key="9">
    <source>
        <dbReference type="EMBL" id="TQD39833.1"/>
    </source>
</evidence>
<evidence type="ECO:0000259" key="8">
    <source>
        <dbReference type="Pfam" id="PF00275"/>
    </source>
</evidence>
<evidence type="ECO:0000256" key="3">
    <source>
        <dbReference type="ARBA" id="ARBA00022605"/>
    </source>
</evidence>
<dbReference type="PANTHER" id="PTHR21090:SF5">
    <property type="entry name" value="PENTAFUNCTIONAL AROM POLYPEPTIDE"/>
    <property type="match status" value="1"/>
</dbReference>
<feature type="binding site" evidence="7">
    <location>
        <position position="69"/>
    </location>
    <ligand>
        <name>phosphoenolpyruvate</name>
        <dbReference type="ChEBI" id="CHEBI:58702"/>
    </ligand>
</feature>
<evidence type="ECO:0000256" key="7">
    <source>
        <dbReference type="HAMAP-Rule" id="MF_00210"/>
    </source>
</evidence>
<evidence type="ECO:0000256" key="5">
    <source>
        <dbReference type="ARBA" id="ARBA00023141"/>
    </source>
</evidence>
<dbReference type="UniPathway" id="UPA00053">
    <property type="reaction ID" value="UER00089"/>
</dbReference>
<comment type="similarity">
    <text evidence="2 7">Belongs to the EPSP synthase family.</text>
</comment>
<keyword evidence="4 7" id="KW-0808">Transferase</keyword>